<name>I3YAG2_THIV6</name>
<dbReference type="RefSeq" id="WP_014778436.1">
    <property type="nucleotide sequence ID" value="NC_018012.1"/>
</dbReference>
<dbReference type="KEGG" id="tvi:Thivi_2023"/>
<proteinExistence type="predicted"/>
<dbReference type="GO" id="GO:0008194">
    <property type="term" value="F:UDP-glycosyltransferase activity"/>
    <property type="evidence" value="ECO:0007669"/>
    <property type="project" value="InterPro"/>
</dbReference>
<dbReference type="SUPFAM" id="SSF53756">
    <property type="entry name" value="UDP-Glycosyltransferase/glycogen phosphorylase"/>
    <property type="match status" value="1"/>
</dbReference>
<organism evidence="3 4">
    <name type="scientific">Thiocystis violascens (strain ATCC 17096 / DSM 198 / 6111)</name>
    <name type="common">Chromatium violascens</name>
    <dbReference type="NCBI Taxonomy" id="765911"/>
    <lineage>
        <taxon>Bacteria</taxon>
        <taxon>Pseudomonadati</taxon>
        <taxon>Pseudomonadota</taxon>
        <taxon>Gammaproteobacteria</taxon>
        <taxon>Chromatiales</taxon>
        <taxon>Chromatiaceae</taxon>
        <taxon>Thiocystis</taxon>
    </lineage>
</organism>
<dbReference type="InterPro" id="IPR050426">
    <property type="entry name" value="Glycosyltransferase_28"/>
</dbReference>
<dbReference type="Proteomes" id="UP000006062">
    <property type="component" value="Chromosome"/>
</dbReference>
<sequence length="421" mass="45466">MARLLFSTMGSLGDLHPYIAVAKALLERGHGAVIATNGEHRQSVERAGVGFVETIPTASVQGDGQAAMERMLAVLTARGGEEFLVRELVMPQLRETYQVMVEAASGVDLLVSQTLGMTVPIVAEQRRLPWVATLLTPMSFMSTYDPPLIPSAAWLFGLRRLGPRFHRAAFAMGRKQVFAWEAPLHALRRELGVSALAGPALFEGQYSPYLNLALFDRALAAPQPDWPARTEITGNPVYDGEADPDQLAEFRAFLAEGEAPLVFALGSLAVLVAGSFWEHAVSAAVRLGRRAVLLTGPTQLGELPPGIRAFPYLPYSAVFPHAVAVVHQGGIGTLARAMRSGRPQVIVPLAFDQPDNALRTTKLGVARVIPLRRLTAPKLVRALERVLSTPRYEQAATRLTAELEPVDGAARAAERLIAMLA</sequence>
<dbReference type="GO" id="GO:0005975">
    <property type="term" value="P:carbohydrate metabolic process"/>
    <property type="evidence" value="ECO:0007669"/>
    <property type="project" value="InterPro"/>
</dbReference>
<evidence type="ECO:0000259" key="1">
    <source>
        <dbReference type="Pfam" id="PF03033"/>
    </source>
</evidence>
<accession>I3YAG2</accession>
<dbReference type="InterPro" id="IPR002213">
    <property type="entry name" value="UDP_glucos_trans"/>
</dbReference>
<dbReference type="HOGENOM" id="CLU_000537_8_0_6"/>
<evidence type="ECO:0000313" key="3">
    <source>
        <dbReference type="EMBL" id="AFL73980.1"/>
    </source>
</evidence>
<protein>
    <submittedName>
        <fullName evidence="3">Glycosyl transferase, UDP-glucuronosyltransferase</fullName>
    </submittedName>
</protein>
<dbReference type="EMBL" id="CP003154">
    <property type="protein sequence ID" value="AFL73980.1"/>
    <property type="molecule type" value="Genomic_DNA"/>
</dbReference>
<keyword evidence="4" id="KW-1185">Reference proteome</keyword>
<dbReference type="eggNOG" id="COG1819">
    <property type="taxonomic scope" value="Bacteria"/>
</dbReference>
<dbReference type="Gene3D" id="3.40.50.2000">
    <property type="entry name" value="Glycogen Phosphorylase B"/>
    <property type="match status" value="2"/>
</dbReference>
<dbReference type="AlphaFoldDB" id="I3YAG2"/>
<dbReference type="GO" id="GO:0033072">
    <property type="term" value="P:vancomycin biosynthetic process"/>
    <property type="evidence" value="ECO:0007669"/>
    <property type="project" value="UniProtKB-ARBA"/>
</dbReference>
<dbReference type="PANTHER" id="PTHR48050">
    <property type="entry name" value="STEROL 3-BETA-GLUCOSYLTRANSFERASE"/>
    <property type="match status" value="1"/>
</dbReference>
<gene>
    <name evidence="3" type="ordered locus">Thivi_2023</name>
</gene>
<dbReference type="STRING" id="765911.Thivi_2023"/>
<dbReference type="PANTHER" id="PTHR48050:SF13">
    <property type="entry name" value="STEROL 3-BETA-GLUCOSYLTRANSFERASE UGT80A2"/>
    <property type="match status" value="1"/>
</dbReference>
<dbReference type="CDD" id="cd03784">
    <property type="entry name" value="GT1_Gtf-like"/>
    <property type="match status" value="1"/>
</dbReference>
<dbReference type="Pfam" id="PF03033">
    <property type="entry name" value="Glyco_transf_28"/>
    <property type="match status" value="1"/>
</dbReference>
<evidence type="ECO:0000313" key="4">
    <source>
        <dbReference type="Proteomes" id="UP000006062"/>
    </source>
</evidence>
<feature type="domain" description="Erythromycin biosynthesis protein CIII-like C-terminal" evidence="2">
    <location>
        <begin position="299"/>
        <end position="405"/>
    </location>
</feature>
<dbReference type="OrthoDB" id="9805366at2"/>
<dbReference type="InterPro" id="IPR004276">
    <property type="entry name" value="GlycoTrans_28_N"/>
</dbReference>
<dbReference type="InterPro" id="IPR010610">
    <property type="entry name" value="EryCIII-like_C"/>
</dbReference>
<feature type="domain" description="Glycosyltransferase family 28 N-terminal" evidence="1">
    <location>
        <begin position="5"/>
        <end position="133"/>
    </location>
</feature>
<evidence type="ECO:0000259" key="2">
    <source>
        <dbReference type="Pfam" id="PF06722"/>
    </source>
</evidence>
<dbReference type="Pfam" id="PF06722">
    <property type="entry name" value="EryCIII-like_C"/>
    <property type="match status" value="1"/>
</dbReference>
<reference evidence="3 4" key="1">
    <citation type="submission" date="2012-06" db="EMBL/GenBank/DDBJ databases">
        <title>Complete sequence of Thiocystis violascens DSM 198.</title>
        <authorList>
            <consortium name="US DOE Joint Genome Institute"/>
            <person name="Lucas S."/>
            <person name="Han J."/>
            <person name="Lapidus A."/>
            <person name="Cheng J.-F."/>
            <person name="Goodwin L."/>
            <person name="Pitluck S."/>
            <person name="Peters L."/>
            <person name="Ovchinnikova G."/>
            <person name="Teshima H."/>
            <person name="Detter J.C."/>
            <person name="Han C."/>
            <person name="Tapia R."/>
            <person name="Land M."/>
            <person name="Hauser L."/>
            <person name="Kyrpides N."/>
            <person name="Ivanova N."/>
            <person name="Pagani I."/>
            <person name="Vogl K."/>
            <person name="Liu Z."/>
            <person name="Frigaard N.-U."/>
            <person name="Bryant D."/>
            <person name="Woyke T."/>
        </authorList>
    </citation>
    <scope>NUCLEOTIDE SEQUENCE [LARGE SCALE GENOMIC DNA]</scope>
    <source>
        <strain evidence="4">ATCC 17096 / DSM 198 / 6111</strain>
    </source>
</reference>
<keyword evidence="3" id="KW-0808">Transferase</keyword>
<dbReference type="GO" id="GO:0016758">
    <property type="term" value="F:hexosyltransferase activity"/>
    <property type="evidence" value="ECO:0007669"/>
    <property type="project" value="InterPro"/>
</dbReference>